<dbReference type="AlphaFoldDB" id="A0A2P5AZN5"/>
<proteinExistence type="predicted"/>
<gene>
    <name evidence="2" type="ORF">PanWU01x14_284890</name>
</gene>
<evidence type="ECO:0000256" key="1">
    <source>
        <dbReference type="SAM" id="MobiDB-lite"/>
    </source>
</evidence>
<evidence type="ECO:0000313" key="3">
    <source>
        <dbReference type="Proteomes" id="UP000237105"/>
    </source>
</evidence>
<comment type="caution">
    <text evidence="2">The sequence shown here is derived from an EMBL/GenBank/DDBJ whole genome shotgun (WGS) entry which is preliminary data.</text>
</comment>
<keyword evidence="3" id="KW-1185">Reference proteome</keyword>
<feature type="region of interest" description="Disordered" evidence="1">
    <location>
        <begin position="1"/>
        <end position="49"/>
    </location>
</feature>
<reference evidence="3" key="1">
    <citation type="submission" date="2016-06" db="EMBL/GenBank/DDBJ databases">
        <title>Parallel loss of symbiosis genes in relatives of nitrogen-fixing non-legume Parasponia.</title>
        <authorList>
            <person name="Van Velzen R."/>
            <person name="Holmer R."/>
            <person name="Bu F."/>
            <person name="Rutten L."/>
            <person name="Van Zeijl A."/>
            <person name="Liu W."/>
            <person name="Santuari L."/>
            <person name="Cao Q."/>
            <person name="Sharma T."/>
            <person name="Shen D."/>
            <person name="Roswanjaya Y."/>
            <person name="Wardhani T."/>
            <person name="Kalhor M.S."/>
            <person name="Jansen J."/>
            <person name="Van den Hoogen J."/>
            <person name="Gungor B."/>
            <person name="Hartog M."/>
            <person name="Hontelez J."/>
            <person name="Verver J."/>
            <person name="Yang W.-C."/>
            <person name="Schijlen E."/>
            <person name="Repin R."/>
            <person name="Schilthuizen M."/>
            <person name="Schranz E."/>
            <person name="Heidstra R."/>
            <person name="Miyata K."/>
            <person name="Fedorova E."/>
            <person name="Kohlen W."/>
            <person name="Bisseling T."/>
            <person name="Smit S."/>
            <person name="Geurts R."/>
        </authorList>
    </citation>
    <scope>NUCLEOTIDE SEQUENCE [LARGE SCALE GENOMIC DNA]</scope>
    <source>
        <strain evidence="3">cv. WU1-14</strain>
    </source>
</reference>
<sequence length="83" mass="9032">MSSAGNAPPDSGLGSGGSDPKGKKVREETRGIAIEKEPRRTKTNKLKVKQDEHIRKPVLKNGKMFLNLFAKLLRDTISASTLS</sequence>
<dbReference type="Proteomes" id="UP000237105">
    <property type="component" value="Unassembled WGS sequence"/>
</dbReference>
<protein>
    <submittedName>
        <fullName evidence="2">Uncharacterized protein</fullName>
    </submittedName>
</protein>
<evidence type="ECO:0000313" key="2">
    <source>
        <dbReference type="EMBL" id="PON42020.1"/>
    </source>
</evidence>
<organism evidence="2 3">
    <name type="scientific">Parasponia andersonii</name>
    <name type="common">Sponia andersonii</name>
    <dbReference type="NCBI Taxonomy" id="3476"/>
    <lineage>
        <taxon>Eukaryota</taxon>
        <taxon>Viridiplantae</taxon>
        <taxon>Streptophyta</taxon>
        <taxon>Embryophyta</taxon>
        <taxon>Tracheophyta</taxon>
        <taxon>Spermatophyta</taxon>
        <taxon>Magnoliopsida</taxon>
        <taxon>eudicotyledons</taxon>
        <taxon>Gunneridae</taxon>
        <taxon>Pentapetalae</taxon>
        <taxon>rosids</taxon>
        <taxon>fabids</taxon>
        <taxon>Rosales</taxon>
        <taxon>Cannabaceae</taxon>
        <taxon>Parasponia</taxon>
    </lineage>
</organism>
<accession>A0A2P5AZN5</accession>
<name>A0A2P5AZN5_PARAD</name>
<feature type="compositionally biased region" description="Basic and acidic residues" evidence="1">
    <location>
        <begin position="20"/>
        <end position="40"/>
    </location>
</feature>
<dbReference type="EMBL" id="JXTB01000401">
    <property type="protein sequence ID" value="PON42020.1"/>
    <property type="molecule type" value="Genomic_DNA"/>
</dbReference>